<dbReference type="InterPro" id="IPR001242">
    <property type="entry name" value="Condensation_dom"/>
</dbReference>
<evidence type="ECO:0000256" key="2">
    <source>
        <dbReference type="ARBA" id="ARBA00022450"/>
    </source>
</evidence>
<dbReference type="GO" id="GO:0005829">
    <property type="term" value="C:cytosol"/>
    <property type="evidence" value="ECO:0007669"/>
    <property type="project" value="TreeGrafter"/>
</dbReference>
<dbReference type="InterPro" id="IPR036736">
    <property type="entry name" value="ACP-like_sf"/>
</dbReference>
<accession>A0A434A2S7</accession>
<dbReference type="Pfam" id="PF00550">
    <property type="entry name" value="PP-binding"/>
    <property type="match status" value="2"/>
</dbReference>
<dbReference type="GO" id="GO:0031177">
    <property type="term" value="F:phosphopantetheine binding"/>
    <property type="evidence" value="ECO:0007669"/>
    <property type="project" value="TreeGrafter"/>
</dbReference>
<name>A0A434A2S7_9FLAO</name>
<dbReference type="Proteomes" id="UP000288102">
    <property type="component" value="Unassembled WGS sequence"/>
</dbReference>
<gene>
    <name evidence="5" type="ORF">D0817_19895</name>
</gene>
<dbReference type="Pfam" id="PF18563">
    <property type="entry name" value="TubC_N"/>
    <property type="match status" value="1"/>
</dbReference>
<keyword evidence="6" id="KW-1185">Reference proteome</keyword>
<dbReference type="RefSeq" id="WP_127340068.1">
    <property type="nucleotide sequence ID" value="NZ_QWDM01000015.1"/>
</dbReference>
<feature type="domain" description="Carrier" evidence="4">
    <location>
        <begin position="1021"/>
        <end position="1096"/>
    </location>
</feature>
<evidence type="ECO:0000313" key="5">
    <source>
        <dbReference type="EMBL" id="RUT68624.1"/>
    </source>
</evidence>
<dbReference type="InterPro" id="IPR023213">
    <property type="entry name" value="CAT-like_dom_sf"/>
</dbReference>
<evidence type="ECO:0000313" key="6">
    <source>
        <dbReference type="Proteomes" id="UP000288102"/>
    </source>
</evidence>
<dbReference type="Pfam" id="PF00501">
    <property type="entry name" value="AMP-binding"/>
    <property type="match status" value="2"/>
</dbReference>
<evidence type="ECO:0000259" key="4">
    <source>
        <dbReference type="PROSITE" id="PS50075"/>
    </source>
</evidence>
<reference evidence="6" key="1">
    <citation type="journal article" date="2019" name="Syst. Appl. Microbiol.">
        <title>Flavobacterium circumlabens sp. nov. and Flavobacterium cupreum sp. nov., two psychrotrophic species isolated from Antarctic environmental samples.</title>
        <authorList>
            <person name="Kralova S."/>
            <person name="Busse H.-J."/>
            <person name="Svec P."/>
            <person name="Maslanova I."/>
            <person name="Stankova E."/>
            <person name="Bartak M."/>
            <person name="Sedlacek I."/>
        </authorList>
    </citation>
    <scope>NUCLEOTIDE SEQUENCE [LARGE SCALE GENOMIC DNA]</scope>
    <source>
        <strain evidence="6">CCM 8825</strain>
    </source>
</reference>
<dbReference type="PANTHER" id="PTHR45527:SF14">
    <property type="entry name" value="PLIPASTATIN SYNTHASE SUBUNIT B"/>
    <property type="match status" value="1"/>
</dbReference>
<comment type="cofactor">
    <cofactor evidence="1">
        <name>pantetheine 4'-phosphate</name>
        <dbReference type="ChEBI" id="CHEBI:47942"/>
    </cofactor>
</comment>
<proteinExistence type="predicted"/>
<dbReference type="FunFam" id="3.40.50.980:FF:000002">
    <property type="entry name" value="Enterobactin synthetase component F"/>
    <property type="match status" value="2"/>
</dbReference>
<dbReference type="InterPro" id="IPR006162">
    <property type="entry name" value="Ppantetheine_attach_site"/>
</dbReference>
<dbReference type="GO" id="GO:0043041">
    <property type="term" value="P:amino acid activation for nonribosomal peptide biosynthetic process"/>
    <property type="evidence" value="ECO:0007669"/>
    <property type="project" value="TreeGrafter"/>
</dbReference>
<dbReference type="FunFam" id="3.40.50.12780:FF:000012">
    <property type="entry name" value="Non-ribosomal peptide synthetase"/>
    <property type="match status" value="2"/>
</dbReference>
<dbReference type="SUPFAM" id="SSF56801">
    <property type="entry name" value="Acetyl-CoA synthetase-like"/>
    <property type="match status" value="2"/>
</dbReference>
<dbReference type="FunFam" id="3.30.300.30:FF:000015">
    <property type="entry name" value="Nonribosomal peptide synthase SidD"/>
    <property type="match status" value="1"/>
</dbReference>
<dbReference type="NCBIfam" id="NF003417">
    <property type="entry name" value="PRK04813.1"/>
    <property type="match status" value="2"/>
</dbReference>
<dbReference type="CDD" id="cd17643">
    <property type="entry name" value="A_NRPS_Cytc1-like"/>
    <property type="match status" value="1"/>
</dbReference>
<dbReference type="GO" id="GO:0003824">
    <property type="term" value="F:catalytic activity"/>
    <property type="evidence" value="ECO:0007669"/>
    <property type="project" value="InterPro"/>
</dbReference>
<dbReference type="GO" id="GO:0044550">
    <property type="term" value="P:secondary metabolite biosynthetic process"/>
    <property type="evidence" value="ECO:0007669"/>
    <property type="project" value="TreeGrafter"/>
</dbReference>
<dbReference type="Pfam" id="PF00668">
    <property type="entry name" value="Condensation"/>
    <property type="match status" value="2"/>
</dbReference>
<protein>
    <submittedName>
        <fullName evidence="5">Amino acid adenylation domain-containing protein</fullName>
    </submittedName>
</protein>
<keyword evidence="3" id="KW-0597">Phosphoprotein</keyword>
<dbReference type="CDD" id="cd19531">
    <property type="entry name" value="LCL_NRPS-like"/>
    <property type="match status" value="1"/>
</dbReference>
<evidence type="ECO:0000256" key="1">
    <source>
        <dbReference type="ARBA" id="ARBA00001957"/>
    </source>
</evidence>
<dbReference type="Gene3D" id="1.10.1200.10">
    <property type="entry name" value="ACP-like"/>
    <property type="match status" value="2"/>
</dbReference>
<dbReference type="Gene3D" id="1.10.10.1830">
    <property type="entry name" value="Non-ribosomal peptide synthase, adenylation domain"/>
    <property type="match status" value="1"/>
</dbReference>
<dbReference type="PROSITE" id="PS50075">
    <property type="entry name" value="CARRIER"/>
    <property type="match status" value="2"/>
</dbReference>
<dbReference type="InterPro" id="IPR000873">
    <property type="entry name" value="AMP-dep_synth/lig_dom"/>
</dbReference>
<dbReference type="Gene3D" id="2.30.38.10">
    <property type="entry name" value="Luciferase, Domain 3"/>
    <property type="match status" value="2"/>
</dbReference>
<dbReference type="PROSITE" id="PS00455">
    <property type="entry name" value="AMP_BINDING"/>
    <property type="match status" value="2"/>
</dbReference>
<keyword evidence="2" id="KW-0596">Phosphopantetheine</keyword>
<dbReference type="Gene3D" id="3.30.559.10">
    <property type="entry name" value="Chloramphenicol acetyltransferase-like domain"/>
    <property type="match status" value="2"/>
</dbReference>
<dbReference type="EMBL" id="QWDM01000015">
    <property type="protein sequence ID" value="RUT68624.1"/>
    <property type="molecule type" value="Genomic_DNA"/>
</dbReference>
<dbReference type="OrthoDB" id="605930at2"/>
<dbReference type="Gene3D" id="3.30.300.30">
    <property type="match status" value="2"/>
</dbReference>
<dbReference type="NCBIfam" id="TIGR01733">
    <property type="entry name" value="AA-adenyl-dom"/>
    <property type="match status" value="2"/>
</dbReference>
<dbReference type="CDD" id="cd05930">
    <property type="entry name" value="A_NRPS"/>
    <property type="match status" value="1"/>
</dbReference>
<dbReference type="SUPFAM" id="SSF52777">
    <property type="entry name" value="CoA-dependent acyltransferases"/>
    <property type="match status" value="4"/>
</dbReference>
<dbReference type="FunFam" id="2.30.38.10:FF:000001">
    <property type="entry name" value="Non-ribosomal peptide synthetase PvdI"/>
    <property type="match status" value="1"/>
</dbReference>
<dbReference type="InterPro" id="IPR020845">
    <property type="entry name" value="AMP-binding_CS"/>
</dbReference>
<evidence type="ECO:0000256" key="3">
    <source>
        <dbReference type="ARBA" id="ARBA00022553"/>
    </source>
</evidence>
<dbReference type="InterPro" id="IPR009081">
    <property type="entry name" value="PP-bd_ACP"/>
</dbReference>
<dbReference type="PANTHER" id="PTHR45527">
    <property type="entry name" value="NONRIBOSOMAL PEPTIDE SYNTHETASE"/>
    <property type="match status" value="1"/>
</dbReference>
<organism evidence="5 6">
    <name type="scientific">Flavobacterium cupreum</name>
    <dbReference type="NCBI Taxonomy" id="2133766"/>
    <lineage>
        <taxon>Bacteria</taxon>
        <taxon>Pseudomonadati</taxon>
        <taxon>Bacteroidota</taxon>
        <taxon>Flavobacteriia</taxon>
        <taxon>Flavobacteriales</taxon>
        <taxon>Flavobacteriaceae</taxon>
        <taxon>Flavobacterium</taxon>
    </lineage>
</organism>
<dbReference type="SUPFAM" id="SSF47336">
    <property type="entry name" value="ACP-like"/>
    <property type="match status" value="2"/>
</dbReference>
<dbReference type="InterPro" id="IPR044894">
    <property type="entry name" value="TubC_N_sf"/>
</dbReference>
<dbReference type="Gene3D" id="3.40.50.980">
    <property type="match status" value="4"/>
</dbReference>
<dbReference type="InterPro" id="IPR010071">
    <property type="entry name" value="AA_adenyl_dom"/>
</dbReference>
<dbReference type="InterPro" id="IPR041464">
    <property type="entry name" value="TubC_N"/>
</dbReference>
<feature type="domain" description="Carrier" evidence="4">
    <location>
        <begin position="2090"/>
        <end position="2167"/>
    </location>
</feature>
<sequence length="2184" mass="250481">MEELFLKLKNLDVHLSVEDGNLKLSVPDDFEENDLIDEIRKNKNELIDYIHESRKKNVNSLEIPKTKSTVATKLTPPQARLYVLQGLAEDSNVYNIPFASELIGAVDVLQLQKAFMELLQRHESLRTSFVLDHNYEPVQKVLEKFEFELTHIKADEQGLKEIVADFSYAFNLAKAPLVRAKLVEVEANRFILLMDVHHIIFDGISMQVFLRDLVSLYSKQELPELTLQYKDYADWYFSDDYQKNLSSQKAFWLDELNGFKNTAILPADFKKSNKISFEGAYANFSITGKRRNALDEIARKSESSLFSVLTSLYSILQAKLTGVDDLAIGTPVAGRRHWSLDNMIGMFVNTLAIRINLKNETSFTDYLKEVSSKVVNCFDNQEYPFETLLDDLGSRQSNEMNPLFNTLITLDNFEQTEVVINGLEIKPFEINKSTSKFDLIMHFSEKEKELACTFEYSTQLFKKETVERFFDYFINILDQVIENESIIIDKITLLDQESSKELLQLNDYTNVAFPEALNLIEAFENQVAKSQDAVALVFGEDTLSYKEVNEKANKVARLLRSKGLEREAVVGILMEKSFDVIIGMLGILKAGGAYVPIDVNYPQNRIDYIVENSGLKMVLTIPEFENVISQKEVAIIFSAEADTIEDTSNLDIVNAPNDMCYIIYTSGTTGAPKGVMVEHRNVVRLLFNEEFQFDFSDKDVWTMFHSHCFDFSVWEMYGPLLYGGTLIIISNEEARDPSRFVKILEDHKVTVLNQTPTSFYNLIRESIEKNVNLHDLRYVIFGGEALMPSKLNHWRDLYPNTKLINMYGITEVTVHMTYKEIGEAEIQRSISNIGKALPTGSVYLLDNNMKPVPVGVIGEIYVGGEGVARGYMNNKELTDSRFIANPFKEGDRLYKSGDLAVLLANGDLEYKRRSDNQIQLKGFRIELKEIEHHLYQHELIENAVVIMRVSKKEEPYLCAYYIAEEELDINNLRSYLEELLPHYMIPSFYVKIDEMPFTSNNKIDTARLPEPKIGFVGNYIAPVSEEEKIMCEIWAKYMEIEQVGIMDNFFSLGGDSLRAIALIATINEKLSASLMIADLYSFPTIKELVVALKSNKGEEHMFLKKEAEKELQLFQATYREQNEFLDNYEEVYPMNGIEKGMVYYSLLGNTDSIHNILYHEQNMYDVPFDNFDFEIFKFTLHMMIKKHSELRKIYDLKNLAHIILKEIEPDVHFIDICHLNKEEQDKFIEDKLEEEKLRTTELSLSLIWRMHIIKVREGFQYLLFDFNHSLFDGWSLASFLTELNNTAIALKKDISYLPRQINGSYKDQILGELAAIKSESSKNYWQKELSGYNRFELFPTGKPHIFITDDHDFGREYRKKLEAAASKFNTSFKHLCFSAIIYSLRKLNFENDITMGVVTNIRPLIPDGEYLLGCFLNTVPFRVQIPEDLTWGEYVNHIEQKFTELKYHERVPFYKILEFIDEKTFNANPIFDVKINYIDFRVYNEFQGYDENYFGPSNARTSYLNENTLLNLHIIANSDDFIFRIVYSASYLEAEQSAKLASYFKSTLDQILSDADQKQADTSVLSEEEYNLVTKEFNNTECFFTQEETILELFKEQVKQVPENVAVVFEGESLSYSELDSLSNQLAHKLIQIGVTSETLVPICLDRSFEMIIGILAVLKAGGAYVPIDPTYPQNRIDYILEDIRSPFLLTESKYENSFGIPKLILDDPSIYEKQSTSAPAVAISQNALAYVIYTSGTTGKPKGVMNTHEGIYNRLSWMRDHYEVTSKDTILQKTNFSFDVSVWELILPLVTGAKLVFAKPEGHKEPNYLEEILERENITLVHFVPSMLAAFLMNLNKFKGGQLKHVICSGEELKSATLKEFQQKLPGISIHNLYGPTEAAIDVTAIEVTNLNESRVSIGSPIANTQIYIVDSECRIQSVGMKGELLIGGVQVAKGYLNKPELTAQKFIENPFDKEDKYKLYKTGDMARWLPDGTIEYLGRIDGQIKLRGNRIELGEIESNLTDYPGILSVAVDYRKYNNDYCIVAYYVSENDETLELEEIRSYLTKSLPVYMIPSYFVKLNAMPVTSNGKLDRSALPDPEIIQSETHVKPSNPTEEKLVEIWSEILSIEKEKISVNTNFFDIGGHSLKVITLVNAIFKVFAVDIALSQIFEKQTVKSIADYIITVKQMESDSENNQQKIKLLI</sequence>
<dbReference type="FunFam" id="3.40.50.980:FF:000001">
    <property type="entry name" value="Non-ribosomal peptide synthetase"/>
    <property type="match status" value="2"/>
</dbReference>
<dbReference type="Gene3D" id="3.30.559.30">
    <property type="entry name" value="Nonribosomal peptide synthetase, condensation domain"/>
    <property type="match status" value="2"/>
</dbReference>
<comment type="caution">
    <text evidence="5">The sequence shown here is derived from an EMBL/GenBank/DDBJ whole genome shotgun (WGS) entry which is preliminary data.</text>
</comment>
<dbReference type="InterPro" id="IPR045851">
    <property type="entry name" value="AMP-bd_C_sf"/>
</dbReference>
<dbReference type="PROSITE" id="PS00012">
    <property type="entry name" value="PHOSPHOPANTETHEINE"/>
    <property type="match status" value="2"/>
</dbReference>